<name>A0A8J3T1F2_9ACTN</name>
<organism evidence="3 4">
    <name type="scientific">Planobispora takensis</name>
    <dbReference type="NCBI Taxonomy" id="1367882"/>
    <lineage>
        <taxon>Bacteria</taxon>
        <taxon>Bacillati</taxon>
        <taxon>Actinomycetota</taxon>
        <taxon>Actinomycetes</taxon>
        <taxon>Streptosporangiales</taxon>
        <taxon>Streptosporangiaceae</taxon>
        <taxon>Planobispora</taxon>
    </lineage>
</organism>
<gene>
    <name evidence="3" type="ORF">Pta02_42280</name>
</gene>
<dbReference type="AlphaFoldDB" id="A0A8J3T1F2"/>
<reference evidence="3" key="1">
    <citation type="submission" date="2021-01" db="EMBL/GenBank/DDBJ databases">
        <title>Whole genome shotgun sequence of Planobispora takensis NBRC 109077.</title>
        <authorList>
            <person name="Komaki H."/>
            <person name="Tamura T."/>
        </authorList>
    </citation>
    <scope>NUCLEOTIDE SEQUENCE</scope>
    <source>
        <strain evidence="3">NBRC 109077</strain>
    </source>
</reference>
<proteinExistence type="predicted"/>
<dbReference type="Proteomes" id="UP000634476">
    <property type="component" value="Unassembled WGS sequence"/>
</dbReference>
<comment type="caution">
    <text evidence="3">The sequence shown here is derived from an EMBL/GenBank/DDBJ whole genome shotgun (WGS) entry which is preliminary data.</text>
</comment>
<evidence type="ECO:0000313" key="3">
    <source>
        <dbReference type="EMBL" id="GII02220.1"/>
    </source>
</evidence>
<sequence>MGVSRQMTFTLACMTVLSVVVPGSAGYLSARLDAVDRAHHRLASLEERLREEQLARQDRMVAAVAASRLCEAERSERREPDRKTPRTVTVPAPADAFEKAVRAAERERRRKARERREIAAVSETVQGTVVRKPPEVVDPLGGSPPKPLAEPPDRIWSSGRPLG</sequence>
<feature type="coiled-coil region" evidence="1">
    <location>
        <begin position="94"/>
        <end position="124"/>
    </location>
</feature>
<protein>
    <submittedName>
        <fullName evidence="3">Uncharacterized protein</fullName>
    </submittedName>
</protein>
<keyword evidence="4" id="KW-1185">Reference proteome</keyword>
<dbReference type="RefSeq" id="WP_203876571.1">
    <property type="nucleotide sequence ID" value="NZ_BOOK01000031.1"/>
</dbReference>
<accession>A0A8J3T1F2</accession>
<feature type="region of interest" description="Disordered" evidence="2">
    <location>
        <begin position="125"/>
        <end position="163"/>
    </location>
</feature>
<evidence type="ECO:0000313" key="4">
    <source>
        <dbReference type="Proteomes" id="UP000634476"/>
    </source>
</evidence>
<keyword evidence="1" id="KW-0175">Coiled coil</keyword>
<evidence type="ECO:0000256" key="1">
    <source>
        <dbReference type="SAM" id="Coils"/>
    </source>
</evidence>
<dbReference type="EMBL" id="BOOK01000031">
    <property type="protein sequence ID" value="GII02220.1"/>
    <property type="molecule type" value="Genomic_DNA"/>
</dbReference>
<evidence type="ECO:0000256" key="2">
    <source>
        <dbReference type="SAM" id="MobiDB-lite"/>
    </source>
</evidence>